<dbReference type="PANTHER" id="PTHR44051:SF8">
    <property type="entry name" value="GLUTATHIONE S-TRANSFERASE GSTA"/>
    <property type="match status" value="1"/>
</dbReference>
<dbReference type="GO" id="GO:0016740">
    <property type="term" value="F:transferase activity"/>
    <property type="evidence" value="ECO:0007669"/>
    <property type="project" value="UniProtKB-KW"/>
</dbReference>
<dbReference type="EMBL" id="PTQR01000030">
    <property type="protein sequence ID" value="TKX25272.1"/>
    <property type="molecule type" value="Genomic_DNA"/>
</dbReference>
<keyword evidence="4" id="KW-0808">Transferase</keyword>
<evidence type="ECO:0000313" key="5">
    <source>
        <dbReference type="Proteomes" id="UP000308133"/>
    </source>
</evidence>
<dbReference type="Pfam" id="PF13409">
    <property type="entry name" value="GST_N_2"/>
    <property type="match status" value="1"/>
</dbReference>
<dbReference type="Pfam" id="PF14497">
    <property type="entry name" value="GST_C_3"/>
    <property type="match status" value="1"/>
</dbReference>
<evidence type="ECO:0000259" key="2">
    <source>
        <dbReference type="PROSITE" id="PS50404"/>
    </source>
</evidence>
<dbReference type="SUPFAM" id="SSF47616">
    <property type="entry name" value="GST C-terminal domain-like"/>
    <property type="match status" value="1"/>
</dbReference>
<dbReference type="InterPro" id="IPR036282">
    <property type="entry name" value="Glutathione-S-Trfase_C_sf"/>
</dbReference>
<feature type="domain" description="GST C-terminal" evidence="3">
    <location>
        <begin position="98"/>
        <end position="222"/>
    </location>
</feature>
<dbReference type="SFLD" id="SFLDS00019">
    <property type="entry name" value="Glutathione_Transferase_(cytos"/>
    <property type="match status" value="1"/>
</dbReference>
<dbReference type="PROSITE" id="PS50404">
    <property type="entry name" value="GST_NTER"/>
    <property type="match status" value="1"/>
</dbReference>
<evidence type="ECO:0000256" key="1">
    <source>
        <dbReference type="ARBA" id="ARBA00007409"/>
    </source>
</evidence>
<accession>A0A4V6DUW2</accession>
<feature type="domain" description="GST N-terminal" evidence="2">
    <location>
        <begin position="5"/>
        <end position="90"/>
    </location>
</feature>
<dbReference type="CDD" id="cd03048">
    <property type="entry name" value="GST_N_Ure2p_like"/>
    <property type="match status" value="1"/>
</dbReference>
<comment type="caution">
    <text evidence="4">The sequence shown here is derived from an EMBL/GenBank/DDBJ whole genome shotgun (WGS) entry which is preliminary data.</text>
</comment>
<dbReference type="Gene3D" id="1.20.1050.130">
    <property type="match status" value="1"/>
</dbReference>
<dbReference type="PANTHER" id="PTHR44051">
    <property type="entry name" value="GLUTATHIONE S-TRANSFERASE-RELATED"/>
    <property type="match status" value="1"/>
</dbReference>
<protein>
    <submittedName>
        <fullName evidence="4">Glutathione S-transferase-like protein 8</fullName>
    </submittedName>
</protein>
<evidence type="ECO:0000313" key="4">
    <source>
        <dbReference type="EMBL" id="TKX25272.1"/>
    </source>
</evidence>
<dbReference type="InterPro" id="IPR004045">
    <property type="entry name" value="Glutathione_S-Trfase_N"/>
</dbReference>
<dbReference type="InterPro" id="IPR040079">
    <property type="entry name" value="Glutathione_S-Trfase"/>
</dbReference>
<proteinExistence type="inferred from homology"/>
<dbReference type="PROSITE" id="PS50405">
    <property type="entry name" value="GST_CTER"/>
    <property type="match status" value="1"/>
</dbReference>
<dbReference type="Proteomes" id="UP000308133">
    <property type="component" value="Unassembled WGS sequence"/>
</dbReference>
<name>A0A4V6DUW2_9PEZI</name>
<comment type="similarity">
    <text evidence="1">Belongs to the GST superfamily.</text>
</comment>
<dbReference type="AlphaFoldDB" id="A0A4V6DUW2"/>
<dbReference type="InterPro" id="IPR010987">
    <property type="entry name" value="Glutathione-S-Trfase_C-like"/>
</dbReference>
<dbReference type="InterPro" id="IPR036249">
    <property type="entry name" value="Thioredoxin-like_sf"/>
</dbReference>
<sequence length="222" mass="24693">MSNLKPLLLHSHNTGPNPYKVAIVLESLSLPYTVKNWDFGPADNGVKGPAFLAINENGRVPALEDPNTGVTSWESGACIAYLLRVYDKGNKLGPRGDSEQDRVDFDKWVFFLVSGLGPMLGQRNFYMHYNPTENADAKQRYLEQSDRCFSVLEGQLGKSGGKSVLPGGFSAVDAHFYAWMVFWDMAKVPIDSYPKIKAWLDTIKARDDVKAAYEKIPKGEKA</sequence>
<gene>
    <name evidence="4" type="ORF">C1H76_2505</name>
</gene>
<dbReference type="InterPro" id="IPR004046">
    <property type="entry name" value="GST_C"/>
</dbReference>
<dbReference type="SUPFAM" id="SSF52833">
    <property type="entry name" value="Thioredoxin-like"/>
    <property type="match status" value="1"/>
</dbReference>
<organism evidence="4 5">
    <name type="scientific">Elsinoe australis</name>
    <dbReference type="NCBI Taxonomy" id="40998"/>
    <lineage>
        <taxon>Eukaryota</taxon>
        <taxon>Fungi</taxon>
        <taxon>Dikarya</taxon>
        <taxon>Ascomycota</taxon>
        <taxon>Pezizomycotina</taxon>
        <taxon>Dothideomycetes</taxon>
        <taxon>Dothideomycetidae</taxon>
        <taxon>Myriangiales</taxon>
        <taxon>Elsinoaceae</taxon>
        <taxon>Elsinoe</taxon>
    </lineage>
</organism>
<dbReference type="SFLD" id="SFLDG00358">
    <property type="entry name" value="Main_(cytGST)"/>
    <property type="match status" value="1"/>
</dbReference>
<reference evidence="4 5" key="1">
    <citation type="submission" date="2018-02" db="EMBL/GenBank/DDBJ databases">
        <title>Draft genome sequences of Elsinoe sp., causing black scab on jojoba.</title>
        <authorList>
            <person name="Stodart B."/>
            <person name="Jeffress S."/>
            <person name="Ash G."/>
            <person name="Arun Chinnappa K."/>
        </authorList>
    </citation>
    <scope>NUCLEOTIDE SEQUENCE [LARGE SCALE GENOMIC DNA]</scope>
    <source>
        <strain evidence="4 5">Hillstone_2</strain>
    </source>
</reference>
<evidence type="ECO:0000259" key="3">
    <source>
        <dbReference type="PROSITE" id="PS50405"/>
    </source>
</evidence>